<organism evidence="3 4">
    <name type="scientific">Actinokineospora bangkokensis</name>
    <dbReference type="NCBI Taxonomy" id="1193682"/>
    <lineage>
        <taxon>Bacteria</taxon>
        <taxon>Bacillati</taxon>
        <taxon>Actinomycetota</taxon>
        <taxon>Actinomycetes</taxon>
        <taxon>Pseudonocardiales</taxon>
        <taxon>Pseudonocardiaceae</taxon>
        <taxon>Actinokineospora</taxon>
    </lineage>
</organism>
<proteinExistence type="predicted"/>
<evidence type="ECO:0008006" key="5">
    <source>
        <dbReference type="Google" id="ProtNLM"/>
    </source>
</evidence>
<dbReference type="InterPro" id="IPR052698">
    <property type="entry name" value="MoCofactor_Util/Proc"/>
</dbReference>
<feature type="domain" description="XdhC Rossmann" evidence="2">
    <location>
        <begin position="163"/>
        <end position="301"/>
    </location>
</feature>
<comment type="caution">
    <text evidence="3">The sequence shown here is derived from an EMBL/GenBank/DDBJ whole genome shotgun (WGS) entry which is preliminary data.</text>
</comment>
<name>A0A1Q9LIP0_9PSEU</name>
<dbReference type="Pfam" id="PF02625">
    <property type="entry name" value="XdhC_CoxI"/>
    <property type="match status" value="1"/>
</dbReference>
<sequence>MLGEVWPFVQVKHDAGQQVVLARLVDRDGPGARPLGATMAIAGDGTWRGSVSGGCVEGIVLDAARTVLDGGAPQVATVSPTAHLMPWEGTPACAGELTVLLTRAPDDPVRAAITAALAEDRPLAVRVELEPPYSWSVTTAAEWPPPGDGGPAFVEELRPRSTLVLFGATDLAATVARMTEPLHRRVVILDPRPGHVLSGAFPTTCEVVRTWPDEWIAGNPLRHQDAVVTLTHDPRIDDRAIRAALGSEAGHVAALGSRATHAQRLRRLAGTPGLHRLSGPAGLDLGAASLAETALSILAEVVAVGHSRSGRRLREVGTPIRAAVRR</sequence>
<dbReference type="Pfam" id="PF13478">
    <property type="entry name" value="XdhC_C"/>
    <property type="match status" value="1"/>
</dbReference>
<dbReference type="Proteomes" id="UP000186040">
    <property type="component" value="Unassembled WGS sequence"/>
</dbReference>
<dbReference type="OrthoDB" id="9815497at2"/>
<evidence type="ECO:0000313" key="3">
    <source>
        <dbReference type="EMBL" id="OLR91870.1"/>
    </source>
</evidence>
<protein>
    <recommendedName>
        <fullName evidence="5">XshC-Cox1 family protein</fullName>
    </recommendedName>
</protein>
<evidence type="ECO:0000313" key="4">
    <source>
        <dbReference type="Proteomes" id="UP000186040"/>
    </source>
</evidence>
<dbReference type="PANTHER" id="PTHR30388:SF4">
    <property type="entry name" value="MOLYBDENUM COFACTOR INSERTION CHAPERONE PAOD"/>
    <property type="match status" value="1"/>
</dbReference>
<gene>
    <name evidence="3" type="ORF">BJP25_23840</name>
</gene>
<keyword evidence="4" id="KW-1185">Reference proteome</keyword>
<dbReference type="EMBL" id="MKQR01000018">
    <property type="protein sequence ID" value="OLR91870.1"/>
    <property type="molecule type" value="Genomic_DNA"/>
</dbReference>
<evidence type="ECO:0000259" key="1">
    <source>
        <dbReference type="Pfam" id="PF02625"/>
    </source>
</evidence>
<accession>A0A1Q9LIP0</accession>
<evidence type="ECO:0000259" key="2">
    <source>
        <dbReference type="Pfam" id="PF13478"/>
    </source>
</evidence>
<dbReference type="AlphaFoldDB" id="A0A1Q9LIP0"/>
<dbReference type="InterPro" id="IPR027051">
    <property type="entry name" value="XdhC_Rossmann_dom"/>
</dbReference>
<dbReference type="RefSeq" id="WP_075976275.1">
    <property type="nucleotide sequence ID" value="NZ_MKQR01000018.1"/>
</dbReference>
<dbReference type="PANTHER" id="PTHR30388">
    <property type="entry name" value="ALDEHYDE OXIDOREDUCTASE MOLYBDENUM COFACTOR ASSEMBLY PROTEIN"/>
    <property type="match status" value="1"/>
</dbReference>
<dbReference type="InterPro" id="IPR003777">
    <property type="entry name" value="XdhC_CoxI"/>
</dbReference>
<dbReference type="Gene3D" id="3.40.50.720">
    <property type="entry name" value="NAD(P)-binding Rossmann-like Domain"/>
    <property type="match status" value="1"/>
</dbReference>
<feature type="domain" description="XdhC- CoxI" evidence="1">
    <location>
        <begin position="14"/>
        <end position="77"/>
    </location>
</feature>
<dbReference type="STRING" id="1193682.BJP25_23840"/>
<reference evidence="3 4" key="1">
    <citation type="submission" date="2016-10" db="EMBL/GenBank/DDBJ databases">
        <title>The Draft Genome Sequence of Actinokineospora bangkokensis 44EHWT reveals the biosynthetic pathway of antifungal compounds Thailandins with unusual extender unit butylmalonyl-CoA.</title>
        <authorList>
            <person name="Greule A."/>
            <person name="Intra B."/>
            <person name="Flemming S."/>
            <person name="Rommel M.G."/>
            <person name="Panbangred W."/>
            <person name="Bechthold A."/>
        </authorList>
    </citation>
    <scope>NUCLEOTIDE SEQUENCE [LARGE SCALE GENOMIC DNA]</scope>
    <source>
        <strain evidence="3 4">44EHW</strain>
    </source>
</reference>